<evidence type="ECO:0000313" key="4">
    <source>
        <dbReference type="Proteomes" id="UP000464658"/>
    </source>
</evidence>
<dbReference type="EMBL" id="AP021906">
    <property type="protein sequence ID" value="BBP87348.1"/>
    <property type="molecule type" value="Genomic_DNA"/>
</dbReference>
<organism evidence="3 4">
    <name type="scientific">Bacillus safensis</name>
    <dbReference type="NCBI Taxonomy" id="561879"/>
    <lineage>
        <taxon>Bacteria</taxon>
        <taxon>Bacillati</taxon>
        <taxon>Bacillota</taxon>
        <taxon>Bacilli</taxon>
        <taxon>Bacillales</taxon>
        <taxon>Bacillaceae</taxon>
        <taxon>Bacillus</taxon>
    </lineage>
</organism>
<reference evidence="3 4" key="1">
    <citation type="submission" date="2019-12" db="EMBL/GenBank/DDBJ databases">
        <title>Full genome sequence of a Bacillus safensis strain isolated from commercially available natto in Indonesia.</title>
        <authorList>
            <person name="Yoshida M."/>
            <person name="Uomi M."/>
            <person name="Waturangi D."/>
            <person name="Ekaputri J.J."/>
            <person name="Setiamarga D.H.E."/>
        </authorList>
    </citation>
    <scope>NUCLEOTIDE SEQUENCE [LARGE SCALE GENOMIC DNA]</scope>
    <source>
        <strain evidence="3 4">IDN1</strain>
    </source>
</reference>
<dbReference type="PANTHER" id="PTHR44196:SF1">
    <property type="entry name" value="DEHYDROGENASE_REDUCTASE SDR FAMILY MEMBER 7B"/>
    <property type="match status" value="1"/>
</dbReference>
<evidence type="ECO:0000256" key="2">
    <source>
        <dbReference type="ARBA" id="ARBA00023002"/>
    </source>
</evidence>
<protein>
    <submittedName>
        <fullName evidence="3">Uncharacterized protein</fullName>
    </submittedName>
</protein>
<accession>A0A5S9M3N9</accession>
<evidence type="ECO:0000313" key="3">
    <source>
        <dbReference type="EMBL" id="BBP87348.1"/>
    </source>
</evidence>
<dbReference type="SUPFAM" id="SSF51735">
    <property type="entry name" value="NAD(P)-binding Rossmann-fold domains"/>
    <property type="match status" value="1"/>
</dbReference>
<dbReference type="InterPro" id="IPR036291">
    <property type="entry name" value="NAD(P)-bd_dom_sf"/>
</dbReference>
<keyword evidence="2" id="KW-0560">Oxidoreductase</keyword>
<evidence type="ECO:0000256" key="1">
    <source>
        <dbReference type="ARBA" id="ARBA00006484"/>
    </source>
</evidence>
<dbReference type="GO" id="GO:0016491">
    <property type="term" value="F:oxidoreductase activity"/>
    <property type="evidence" value="ECO:0007669"/>
    <property type="project" value="UniProtKB-KW"/>
</dbReference>
<dbReference type="GO" id="GO:0016020">
    <property type="term" value="C:membrane"/>
    <property type="evidence" value="ECO:0007669"/>
    <property type="project" value="TreeGrafter"/>
</dbReference>
<gene>
    <name evidence="3" type="ORF">BsIDN1_09660</name>
</gene>
<dbReference type="Pfam" id="PF00106">
    <property type="entry name" value="adh_short"/>
    <property type="match status" value="1"/>
</dbReference>
<name>A0A5S9M3N9_BACIA</name>
<sequence>MSYTVITGASSGIGYEAALAFAARGKNLILAARRLDKLQELKKEDS</sequence>
<dbReference type="PANTHER" id="PTHR44196">
    <property type="entry name" value="DEHYDROGENASE/REDUCTASE SDR FAMILY MEMBER 7B"/>
    <property type="match status" value="1"/>
</dbReference>
<dbReference type="Proteomes" id="UP000464658">
    <property type="component" value="Chromosome"/>
</dbReference>
<dbReference type="InterPro" id="IPR002347">
    <property type="entry name" value="SDR_fam"/>
</dbReference>
<proteinExistence type="inferred from homology"/>
<comment type="similarity">
    <text evidence="1">Belongs to the short-chain dehydrogenases/reductases (SDR) family.</text>
</comment>
<dbReference type="AlphaFoldDB" id="A0A5S9M3N9"/>
<dbReference type="Gene3D" id="3.40.50.720">
    <property type="entry name" value="NAD(P)-binding Rossmann-like Domain"/>
    <property type="match status" value="1"/>
</dbReference>